<protein>
    <recommendedName>
        <fullName evidence="2">Terminase large subunit GpA endonuclease domain-containing protein</fullName>
    </recommendedName>
</protein>
<dbReference type="STRING" id="665126.ABB55_27775"/>
<proteinExistence type="predicted"/>
<evidence type="ECO:0000313" key="3">
    <source>
        <dbReference type="EMBL" id="KPL55566.1"/>
    </source>
</evidence>
<evidence type="ECO:0000256" key="1">
    <source>
        <dbReference type="SAM" id="MobiDB-lite"/>
    </source>
</evidence>
<dbReference type="GO" id="GO:0004519">
    <property type="term" value="F:endonuclease activity"/>
    <property type="evidence" value="ECO:0007669"/>
    <property type="project" value="InterPro"/>
</dbReference>
<dbReference type="InterPro" id="IPR046454">
    <property type="entry name" value="GpA_endonuclease"/>
</dbReference>
<dbReference type="EMBL" id="LJYW01000001">
    <property type="protein sequence ID" value="KPL55566.1"/>
    <property type="molecule type" value="Genomic_DNA"/>
</dbReference>
<keyword evidence="4" id="KW-1185">Reference proteome</keyword>
<feature type="domain" description="Terminase large subunit GpA endonuclease" evidence="2">
    <location>
        <begin position="27"/>
        <end position="316"/>
    </location>
</feature>
<accession>A0A0P6WGK7</accession>
<dbReference type="Pfam" id="PF20454">
    <property type="entry name" value="GpA_nuclease"/>
    <property type="match status" value="1"/>
</dbReference>
<dbReference type="RefSeq" id="WP_054361734.1">
    <property type="nucleotide sequence ID" value="NZ_LJYW01000001.1"/>
</dbReference>
<comment type="caution">
    <text evidence="3">The sequence shown here is derived from an EMBL/GenBank/DDBJ whole genome shotgun (WGS) entry which is preliminary data.</text>
</comment>
<dbReference type="Proteomes" id="UP000048984">
    <property type="component" value="Unassembled WGS sequence"/>
</dbReference>
<dbReference type="AlphaFoldDB" id="A0A0P6WGK7"/>
<gene>
    <name evidence="3" type="ORF">ABB55_27775</name>
</gene>
<evidence type="ECO:0000259" key="2">
    <source>
        <dbReference type="Pfam" id="PF20454"/>
    </source>
</evidence>
<reference evidence="3 4" key="1">
    <citation type="submission" date="2015-09" db="EMBL/GenBank/DDBJ databases">
        <authorList>
            <person name="Jackson K.R."/>
            <person name="Lunt B.L."/>
            <person name="Fisher J.N.B."/>
            <person name="Gardner A.V."/>
            <person name="Bailey M.E."/>
            <person name="Deus L.M."/>
            <person name="Earl A.S."/>
            <person name="Gibby P.D."/>
            <person name="Hartmann K.A."/>
            <person name="Liu J.E."/>
            <person name="Manci A.M."/>
            <person name="Nielsen D.A."/>
            <person name="Solomon M.B."/>
            <person name="Breakwell D.P."/>
            <person name="Burnett S.H."/>
            <person name="Grose J.H."/>
        </authorList>
    </citation>
    <scope>NUCLEOTIDE SEQUENCE [LARGE SCALE GENOMIC DNA]</scope>
    <source>
        <strain evidence="3 4">16</strain>
    </source>
</reference>
<organism evidence="3 4">
    <name type="scientific">Prosthecodimorpha hirschii</name>
    <dbReference type="NCBI Taxonomy" id="665126"/>
    <lineage>
        <taxon>Bacteria</taxon>
        <taxon>Pseudomonadati</taxon>
        <taxon>Pseudomonadota</taxon>
        <taxon>Alphaproteobacteria</taxon>
        <taxon>Hyphomicrobiales</taxon>
        <taxon>Ancalomicrobiaceae</taxon>
        <taxon>Prosthecodimorpha</taxon>
    </lineage>
</organism>
<sequence>MIEEHHRPAILRRGVWVAGNPTAARQHRSFHLWSAYSRLQSFERIARGWMKAKGLPDAEKVFFNDVLGRAYQVAGEAPAWETLRNRAEESGHRLNTIPAWCLVVTVGCDVQGDRVEWQAVGWSRDGRRAIIGRGLVHGHISEEQTRAGLDDFLRTTWRHASGRDLGIDMLAIDGNAWTEEVWGWARRHPASRVMMVRGVANEAAPLLAKVKRERNPRTGKILKYQSRFWHFATSVLKMALYRNLPKDDAQARGYVALPRGLDEEFFRQLTAERRVPKKNRRGFVVHEWVKDDGQANEMLDTHLQAEAAAIKSGVREMPDSVWDRLEGERGLPLAGAQGDLEDLLLAPAPLPRPIGQPPAPSPVASPPPAPPPAPRSPASDGDDWFSGRGDWF</sequence>
<feature type="region of interest" description="Disordered" evidence="1">
    <location>
        <begin position="346"/>
        <end position="392"/>
    </location>
</feature>
<feature type="compositionally biased region" description="Pro residues" evidence="1">
    <location>
        <begin position="348"/>
        <end position="375"/>
    </location>
</feature>
<name>A0A0P6WGK7_9HYPH</name>
<evidence type="ECO:0000313" key="4">
    <source>
        <dbReference type="Proteomes" id="UP000048984"/>
    </source>
</evidence>
<reference evidence="3 4" key="2">
    <citation type="submission" date="2015-10" db="EMBL/GenBank/DDBJ databases">
        <title>Draft Genome Sequence of Prosthecomicrobium hirschii ATCC 27832.</title>
        <authorList>
            <person name="Daniel J."/>
            <person name="Givan S.A."/>
            <person name="Brun Y.V."/>
            <person name="Brown P.J."/>
        </authorList>
    </citation>
    <scope>NUCLEOTIDE SEQUENCE [LARGE SCALE GENOMIC DNA]</scope>
    <source>
        <strain evidence="3 4">16</strain>
    </source>
</reference>